<protein>
    <submittedName>
        <fullName evidence="2">Glycosyl transferase family 2</fullName>
    </submittedName>
</protein>
<dbReference type="InterPro" id="IPR001173">
    <property type="entry name" value="Glyco_trans_2-like"/>
</dbReference>
<sequence length="315" mass="35888">MEEKRQEKTVDVIIPVYKPDETLKRLLKLLGEQSYPIRRIIIMNTEQSYWKEEYSQMPNLEVHHVRKEDFDHGGTRNRGAGYSQADVMVFMTDDAVPADKNLINALLKGLAQTGKDGEKVVMAYGRQLPNPDCALAEQYTRSFNYPEQSRIKTADDLGKLGIKTFFASNVCCAYDRAEFLKAGGFIEKTIFNEDMIYAGNAVIHRRQAVAYEAGAKVYHSHNYGCIAQLKRNFDLAVSQADHPEVFEGIRSEGEGIRLVKKTCAWLAKEGKPWLIPGVIVKSGFKYIGYLLGKRYRSLPRRLILCLTMNKAYWSK</sequence>
<reference evidence="2" key="1">
    <citation type="submission" date="2010-07" db="EMBL/GenBank/DDBJ databases">
        <title>Complete sequence of Clostridium saccharolyticum WM1.</title>
        <authorList>
            <consortium name="US DOE Joint Genome Institute"/>
            <person name="Lucas S."/>
            <person name="Copeland A."/>
            <person name="Lapidus A."/>
            <person name="Cheng J.-F."/>
            <person name="Bruce D."/>
            <person name="Goodwin L."/>
            <person name="Pitluck S."/>
            <person name="Chertkov O."/>
            <person name="Detter J.C."/>
            <person name="Han C."/>
            <person name="Tapia R."/>
            <person name="Land M."/>
            <person name="Hauser L."/>
            <person name="Chang Y.-J."/>
            <person name="Jeffries C."/>
            <person name="Kyrpides N."/>
            <person name="Ivanova N."/>
            <person name="Mikhailova N."/>
            <person name="Mouttaki H."/>
            <person name="Lin L."/>
            <person name="Zhou J."/>
            <person name="Hemme C.L."/>
            <person name="Woyke T."/>
        </authorList>
    </citation>
    <scope>NUCLEOTIDE SEQUENCE [LARGE SCALE GENOMIC DNA]</scope>
    <source>
        <strain evidence="2">WM1</strain>
    </source>
</reference>
<proteinExistence type="predicted"/>
<dbReference type="Gene3D" id="3.90.550.10">
    <property type="entry name" value="Spore Coat Polysaccharide Biosynthesis Protein SpsA, Chain A"/>
    <property type="match status" value="1"/>
</dbReference>
<dbReference type="InterPro" id="IPR029044">
    <property type="entry name" value="Nucleotide-diphossugar_trans"/>
</dbReference>
<dbReference type="SUPFAM" id="SSF53448">
    <property type="entry name" value="Nucleotide-diphospho-sugar transferases"/>
    <property type="match status" value="1"/>
</dbReference>
<dbReference type="Pfam" id="PF00535">
    <property type="entry name" value="Glycos_transf_2"/>
    <property type="match status" value="1"/>
</dbReference>
<dbReference type="PaxDb" id="610130-Closa_3817"/>
<dbReference type="eggNOG" id="COG1216">
    <property type="taxonomic scope" value="Bacteria"/>
</dbReference>
<organism evidence="2 3">
    <name type="scientific">Lacrimispora saccharolytica (strain ATCC 35040 / DSM 2544 / NRCC 2533 / WM1)</name>
    <name type="common">Clostridium saccharolyticum</name>
    <dbReference type="NCBI Taxonomy" id="610130"/>
    <lineage>
        <taxon>Bacteria</taxon>
        <taxon>Bacillati</taxon>
        <taxon>Bacillota</taxon>
        <taxon>Clostridia</taxon>
        <taxon>Lachnospirales</taxon>
        <taxon>Lachnospiraceae</taxon>
        <taxon>Lacrimispora</taxon>
    </lineage>
</organism>
<evidence type="ECO:0000259" key="1">
    <source>
        <dbReference type="Pfam" id="PF00535"/>
    </source>
</evidence>
<evidence type="ECO:0000313" key="3">
    <source>
        <dbReference type="Proteomes" id="UP000001662"/>
    </source>
</evidence>
<dbReference type="GO" id="GO:0016740">
    <property type="term" value="F:transferase activity"/>
    <property type="evidence" value="ECO:0007669"/>
    <property type="project" value="UniProtKB-KW"/>
</dbReference>
<dbReference type="OrthoDB" id="9790005at2"/>
<dbReference type="CAZy" id="GT2">
    <property type="family name" value="Glycosyltransferase Family 2"/>
</dbReference>
<dbReference type="STRING" id="610130.Closa_3817"/>
<dbReference type="AlphaFoldDB" id="D9R0A4"/>
<dbReference type="Proteomes" id="UP000001662">
    <property type="component" value="Chromosome"/>
</dbReference>
<evidence type="ECO:0000313" key="2">
    <source>
        <dbReference type="EMBL" id="ADL06337.1"/>
    </source>
</evidence>
<feature type="domain" description="Glycosyltransferase 2-like" evidence="1">
    <location>
        <begin position="12"/>
        <end position="177"/>
    </location>
</feature>
<name>D9R0A4_LACSW</name>
<dbReference type="CDD" id="cd00761">
    <property type="entry name" value="Glyco_tranf_GTA_type"/>
    <property type="match status" value="1"/>
</dbReference>
<gene>
    <name evidence="2" type="ordered locus">Closa_3817</name>
</gene>
<accession>D9R0A4</accession>
<keyword evidence="2" id="KW-0808">Transferase</keyword>
<dbReference type="HOGENOM" id="CLU_061778_1_0_9"/>
<dbReference type="EMBL" id="CP002109">
    <property type="protein sequence ID" value="ADL06337.1"/>
    <property type="molecule type" value="Genomic_DNA"/>
</dbReference>
<keyword evidence="3" id="KW-1185">Reference proteome</keyword>
<dbReference type="RefSeq" id="WP_013274390.1">
    <property type="nucleotide sequence ID" value="NC_014376.1"/>
</dbReference>
<dbReference type="KEGG" id="csh:Closa_3817"/>